<organism evidence="2 3">
    <name type="scientific">Veronia nyctiphanis</name>
    <dbReference type="NCBI Taxonomy" id="1278244"/>
    <lineage>
        <taxon>Bacteria</taxon>
        <taxon>Pseudomonadati</taxon>
        <taxon>Pseudomonadota</taxon>
        <taxon>Gammaproteobacteria</taxon>
        <taxon>Vibrionales</taxon>
        <taxon>Vibrionaceae</taxon>
        <taxon>Veronia</taxon>
    </lineage>
</organism>
<evidence type="ECO:0000313" key="2">
    <source>
        <dbReference type="EMBL" id="RXJ69466.1"/>
    </source>
</evidence>
<evidence type="ECO:0000313" key="3">
    <source>
        <dbReference type="Proteomes" id="UP000290287"/>
    </source>
</evidence>
<keyword evidence="3" id="KW-1185">Reference proteome</keyword>
<name>A0A4Q0YFS5_9GAMM</name>
<dbReference type="AlphaFoldDB" id="A0A4Q0YFS5"/>
<reference evidence="2 3" key="1">
    <citation type="submission" date="2017-10" db="EMBL/GenBank/DDBJ databases">
        <title>Nyctiphanis sp. nov., isolated from the stomach of the euphausiid Nyctiphanes simplex (Hansen, 1911) in the Gulf of California.</title>
        <authorList>
            <person name="Gomez-Gil B."/>
            <person name="Aguilar-Mendez M."/>
            <person name="Lopez-Cortes A."/>
            <person name="Gomez-Gutierrez J."/>
            <person name="Roque A."/>
            <person name="Lang E."/>
            <person name="Gonzalez-Castillo A."/>
        </authorList>
    </citation>
    <scope>NUCLEOTIDE SEQUENCE [LARGE SCALE GENOMIC DNA]</scope>
    <source>
        <strain evidence="2 3">CAIM 600</strain>
    </source>
</reference>
<feature type="compositionally biased region" description="Basic and acidic residues" evidence="1">
    <location>
        <begin position="84"/>
        <end position="98"/>
    </location>
</feature>
<feature type="region of interest" description="Disordered" evidence="1">
    <location>
        <begin position="75"/>
        <end position="100"/>
    </location>
</feature>
<gene>
    <name evidence="2" type="ORF">CS022_23790</name>
</gene>
<proteinExistence type="predicted"/>
<dbReference type="RefSeq" id="WP_129124338.1">
    <property type="nucleotide sequence ID" value="NZ_PEIB01000055.1"/>
</dbReference>
<accession>A0A4Q0YFS5</accession>
<comment type="caution">
    <text evidence="2">The sequence shown here is derived from an EMBL/GenBank/DDBJ whole genome shotgun (WGS) entry which is preliminary data.</text>
</comment>
<dbReference type="EMBL" id="PEIB01000055">
    <property type="protein sequence ID" value="RXJ69466.1"/>
    <property type="molecule type" value="Genomic_DNA"/>
</dbReference>
<sequence length="205" mass="23599">MIKPIYAKYNAIACTKIGYSPPSEFSSAWKEGYGSAQSTGPPNKDANRSYNSSAEFNSIDAQKAYSQRYYGGYNTSTNFGNRSPPEEKNRESETKKEVNSLSPKHQAFKNFYTTKVSEWGTKKGYEIYKKQLDKLEVLKCRECMYEEQLKQLGYKGTQADLHNPRLQGIMRNLALLRELQIDTQTKVECLEHRFGFCRPSSWSYD</sequence>
<dbReference type="Proteomes" id="UP000290287">
    <property type="component" value="Unassembled WGS sequence"/>
</dbReference>
<evidence type="ECO:0000256" key="1">
    <source>
        <dbReference type="SAM" id="MobiDB-lite"/>
    </source>
</evidence>
<feature type="region of interest" description="Disordered" evidence="1">
    <location>
        <begin position="19"/>
        <end position="53"/>
    </location>
</feature>
<protein>
    <submittedName>
        <fullName evidence="2">Uncharacterized protein</fullName>
    </submittedName>
</protein>
<dbReference type="OrthoDB" id="9847689at2"/>